<dbReference type="GO" id="GO:0005737">
    <property type="term" value="C:cytoplasm"/>
    <property type="evidence" value="ECO:0007669"/>
    <property type="project" value="UniProtKB-SubCell"/>
</dbReference>
<keyword evidence="4" id="KW-0067">ATP-binding</keyword>
<dbReference type="SUPFAM" id="SSF55931">
    <property type="entry name" value="Glutamine synthetase/guanido kinase"/>
    <property type="match status" value="1"/>
</dbReference>
<dbReference type="GO" id="GO:0005524">
    <property type="term" value="F:ATP binding"/>
    <property type="evidence" value="ECO:0007669"/>
    <property type="project" value="UniProtKB-KW"/>
</dbReference>
<dbReference type="InParanoid" id="A0A3P8UY88"/>
<evidence type="ECO:0000256" key="3">
    <source>
        <dbReference type="ARBA" id="ARBA00022741"/>
    </source>
</evidence>
<dbReference type="STRING" id="244447.ENSCSEP00000007317"/>
<dbReference type="Gene3D" id="3.10.20.70">
    <property type="entry name" value="Glutamine synthetase, N-terminal domain"/>
    <property type="match status" value="1"/>
</dbReference>
<sequence length="369" mass="41811">MATFDIIRSLQKITMSVKNHYMSLPKGTYCQVTYVWISEDKESLRSKTKTLCKEPAGIKDIPEWFAVSTNITELTLVPVKMFRDPFSLDPNKLVLCEVLDYKQVPAETTLRSKCVEVMEKVEKFEPWFGMEQEYFLLDLDRKPYDWPPGCRFYTGSCCVGSEIIHGRDVATCHNLACLYAGIKICGYNPEAITSQWEFQIGPCLGIEMGDHLWMARYILHRVCEEFKVIATLDVQPVSGHLCPSGGHVNFSTKEMRSEGGLQYIEEAIKKLSRRHSHHLSVYDPHGGADNIRRLNSQTITSSFKEFSSAVAARDVSVRIPGQVFRSGHGYFEDRRPAANCDPYSVMIAMIETCLLGAADDDMEKNTNES</sequence>
<comment type="similarity">
    <text evidence="5 6">Belongs to the glutamine synthetase family.</text>
</comment>
<keyword evidence="9" id="KW-1185">Reference proteome</keyword>
<evidence type="ECO:0000313" key="9">
    <source>
        <dbReference type="Proteomes" id="UP000265120"/>
    </source>
</evidence>
<reference evidence="8" key="2">
    <citation type="submission" date="2025-08" db="UniProtKB">
        <authorList>
            <consortium name="Ensembl"/>
        </authorList>
    </citation>
    <scope>IDENTIFICATION</scope>
</reference>
<organism evidence="8 9">
    <name type="scientific">Cynoglossus semilaevis</name>
    <name type="common">Tongue sole</name>
    <dbReference type="NCBI Taxonomy" id="244447"/>
    <lineage>
        <taxon>Eukaryota</taxon>
        <taxon>Metazoa</taxon>
        <taxon>Chordata</taxon>
        <taxon>Craniata</taxon>
        <taxon>Vertebrata</taxon>
        <taxon>Euteleostomi</taxon>
        <taxon>Actinopterygii</taxon>
        <taxon>Neopterygii</taxon>
        <taxon>Teleostei</taxon>
        <taxon>Neoteleostei</taxon>
        <taxon>Acanthomorphata</taxon>
        <taxon>Carangaria</taxon>
        <taxon>Pleuronectiformes</taxon>
        <taxon>Pleuronectoidei</taxon>
        <taxon>Cynoglossidae</taxon>
        <taxon>Cynoglossinae</taxon>
        <taxon>Cynoglossus</taxon>
    </lineage>
</organism>
<dbReference type="InterPro" id="IPR050292">
    <property type="entry name" value="Glutamine_Synthetase"/>
</dbReference>
<evidence type="ECO:0000256" key="6">
    <source>
        <dbReference type="RuleBase" id="RU000384"/>
    </source>
</evidence>
<dbReference type="InterPro" id="IPR014746">
    <property type="entry name" value="Gln_synth/guanido_kin_cat_dom"/>
</dbReference>
<keyword evidence="3" id="KW-0547">Nucleotide-binding</keyword>
<protein>
    <recommendedName>
        <fullName evidence="1">glutamine synthetase</fullName>
        <ecNumber evidence="1">6.3.1.2</ecNumber>
    </recommendedName>
</protein>
<dbReference type="Proteomes" id="UP000265120">
    <property type="component" value="Chromosome 9"/>
</dbReference>
<accession>A0A3P8UY88</accession>
<dbReference type="SMART" id="SM01230">
    <property type="entry name" value="Gln-synt_C"/>
    <property type="match status" value="1"/>
</dbReference>
<dbReference type="Gene3D" id="3.30.590.10">
    <property type="entry name" value="Glutamine synthetase/guanido kinase, catalytic domain"/>
    <property type="match status" value="1"/>
</dbReference>
<evidence type="ECO:0000256" key="5">
    <source>
        <dbReference type="PROSITE-ProRule" id="PRU01331"/>
    </source>
</evidence>
<feature type="domain" description="GS catalytic" evidence="7">
    <location>
        <begin position="110"/>
        <end position="369"/>
    </location>
</feature>
<dbReference type="AlphaFoldDB" id="A0A3P8UY88"/>
<dbReference type="EC" id="6.3.1.2" evidence="1"/>
<keyword evidence="2" id="KW-0436">Ligase</keyword>
<dbReference type="InterPro" id="IPR036651">
    <property type="entry name" value="Gln_synt_N_sf"/>
</dbReference>
<dbReference type="GeneTree" id="ENSGT00940000164772"/>
<name>A0A3P8UY88_CYNSE</name>
<dbReference type="PANTHER" id="PTHR20852:SF43">
    <property type="entry name" value="GLUTAMINE SYNTHETASE"/>
    <property type="match status" value="1"/>
</dbReference>
<evidence type="ECO:0000256" key="1">
    <source>
        <dbReference type="ARBA" id="ARBA00012937"/>
    </source>
</evidence>
<evidence type="ECO:0000256" key="4">
    <source>
        <dbReference type="ARBA" id="ARBA00022840"/>
    </source>
</evidence>
<proteinExistence type="inferred from homology"/>
<dbReference type="Ensembl" id="ENSCSET00000007395.1">
    <property type="protein sequence ID" value="ENSCSEP00000007317.1"/>
    <property type="gene ID" value="ENSCSEG00000004652.1"/>
</dbReference>
<evidence type="ECO:0000313" key="8">
    <source>
        <dbReference type="Ensembl" id="ENSCSEP00000007317.1"/>
    </source>
</evidence>
<reference evidence="8 9" key="1">
    <citation type="journal article" date="2014" name="Nat. Genet.">
        <title>Whole-genome sequence of a flatfish provides insights into ZW sex chromosome evolution and adaptation to a benthic lifestyle.</title>
        <authorList>
            <person name="Chen S."/>
            <person name="Zhang G."/>
            <person name="Shao C."/>
            <person name="Huang Q."/>
            <person name="Liu G."/>
            <person name="Zhang P."/>
            <person name="Song W."/>
            <person name="An N."/>
            <person name="Chalopin D."/>
            <person name="Volff J.N."/>
            <person name="Hong Y."/>
            <person name="Li Q."/>
            <person name="Sha Z."/>
            <person name="Zhou H."/>
            <person name="Xie M."/>
            <person name="Yu Q."/>
            <person name="Liu Y."/>
            <person name="Xiang H."/>
            <person name="Wang N."/>
            <person name="Wu K."/>
            <person name="Yang C."/>
            <person name="Zhou Q."/>
            <person name="Liao X."/>
            <person name="Yang L."/>
            <person name="Hu Q."/>
            <person name="Zhang J."/>
            <person name="Meng L."/>
            <person name="Jin L."/>
            <person name="Tian Y."/>
            <person name="Lian J."/>
            <person name="Yang J."/>
            <person name="Miao G."/>
            <person name="Liu S."/>
            <person name="Liang Z."/>
            <person name="Yan F."/>
            <person name="Li Y."/>
            <person name="Sun B."/>
            <person name="Zhang H."/>
            <person name="Zhang J."/>
            <person name="Zhu Y."/>
            <person name="Du M."/>
            <person name="Zhao Y."/>
            <person name="Schartl M."/>
            <person name="Tang Q."/>
            <person name="Wang J."/>
        </authorList>
    </citation>
    <scope>NUCLEOTIDE SEQUENCE</scope>
</reference>
<dbReference type="GO" id="GO:0006542">
    <property type="term" value="P:glutamine biosynthetic process"/>
    <property type="evidence" value="ECO:0007669"/>
    <property type="project" value="InterPro"/>
</dbReference>
<dbReference type="GO" id="GO:0004356">
    <property type="term" value="F:glutamine synthetase activity"/>
    <property type="evidence" value="ECO:0007669"/>
    <property type="project" value="UniProtKB-EC"/>
</dbReference>
<reference evidence="8" key="3">
    <citation type="submission" date="2025-09" db="UniProtKB">
        <authorList>
            <consortium name="Ensembl"/>
        </authorList>
    </citation>
    <scope>IDENTIFICATION</scope>
</reference>
<dbReference type="PROSITE" id="PS51987">
    <property type="entry name" value="GS_CATALYTIC"/>
    <property type="match status" value="1"/>
</dbReference>
<evidence type="ECO:0000259" key="7">
    <source>
        <dbReference type="PROSITE" id="PS51987"/>
    </source>
</evidence>
<dbReference type="Pfam" id="PF00120">
    <property type="entry name" value="Gln-synt_C"/>
    <property type="match status" value="1"/>
</dbReference>
<dbReference type="InterPro" id="IPR008146">
    <property type="entry name" value="Gln_synth_cat_dom"/>
</dbReference>
<evidence type="ECO:0000256" key="2">
    <source>
        <dbReference type="ARBA" id="ARBA00022598"/>
    </source>
</evidence>
<dbReference type="PANTHER" id="PTHR20852">
    <property type="entry name" value="GLUTAMINE SYNTHETASE"/>
    <property type="match status" value="1"/>
</dbReference>